<dbReference type="EMBL" id="CAJPDR010000375">
    <property type="protein sequence ID" value="CAF9934343.1"/>
    <property type="molecule type" value="Genomic_DNA"/>
</dbReference>
<keyword evidence="2" id="KW-1133">Transmembrane helix</keyword>
<reference evidence="3" key="1">
    <citation type="submission" date="2021-03" db="EMBL/GenBank/DDBJ databases">
        <authorList>
            <person name="Tagirdzhanova G."/>
        </authorList>
    </citation>
    <scope>NUCLEOTIDE SEQUENCE</scope>
</reference>
<feature type="transmembrane region" description="Helical" evidence="2">
    <location>
        <begin position="44"/>
        <end position="65"/>
    </location>
</feature>
<organism evidence="3 4">
    <name type="scientific">Alectoria fallacina</name>
    <dbReference type="NCBI Taxonomy" id="1903189"/>
    <lineage>
        <taxon>Eukaryota</taxon>
        <taxon>Fungi</taxon>
        <taxon>Dikarya</taxon>
        <taxon>Ascomycota</taxon>
        <taxon>Pezizomycotina</taxon>
        <taxon>Lecanoromycetes</taxon>
        <taxon>OSLEUM clade</taxon>
        <taxon>Lecanoromycetidae</taxon>
        <taxon>Lecanorales</taxon>
        <taxon>Lecanorineae</taxon>
        <taxon>Parmeliaceae</taxon>
        <taxon>Alectoria</taxon>
    </lineage>
</organism>
<dbReference type="AlphaFoldDB" id="A0A8H3IVL9"/>
<keyword evidence="4" id="KW-1185">Reference proteome</keyword>
<evidence type="ECO:0000313" key="3">
    <source>
        <dbReference type="EMBL" id="CAF9934343.1"/>
    </source>
</evidence>
<feature type="compositionally biased region" description="Low complexity" evidence="1">
    <location>
        <begin position="15"/>
        <end position="25"/>
    </location>
</feature>
<feature type="region of interest" description="Disordered" evidence="1">
    <location>
        <begin position="72"/>
        <end position="119"/>
    </location>
</feature>
<keyword evidence="2" id="KW-0472">Membrane</keyword>
<sequence length="119" mass="11778">MTSTSSKVIAAALASSTSSGAAGLDGSNGGSGSSGLSSKSKSVIGGVVGGVGGAILLGGLAIVFWRVWGKSRRSHGDNNDSMDPQPGQEKSSSVSGHSPFRATLDQYHNPGPVNTASNF</sequence>
<keyword evidence="2" id="KW-0812">Transmembrane</keyword>
<evidence type="ECO:0000256" key="1">
    <source>
        <dbReference type="SAM" id="MobiDB-lite"/>
    </source>
</evidence>
<accession>A0A8H3IVL9</accession>
<evidence type="ECO:0000256" key="2">
    <source>
        <dbReference type="SAM" id="Phobius"/>
    </source>
</evidence>
<evidence type="ECO:0000313" key="4">
    <source>
        <dbReference type="Proteomes" id="UP000664203"/>
    </source>
</evidence>
<dbReference type="Proteomes" id="UP000664203">
    <property type="component" value="Unassembled WGS sequence"/>
</dbReference>
<gene>
    <name evidence="3" type="ORF">ALECFALPRED_005925</name>
</gene>
<proteinExistence type="predicted"/>
<comment type="caution">
    <text evidence="3">The sequence shown here is derived from an EMBL/GenBank/DDBJ whole genome shotgun (WGS) entry which is preliminary data.</text>
</comment>
<name>A0A8H3IVL9_9LECA</name>
<dbReference type="OrthoDB" id="5425782at2759"/>
<protein>
    <submittedName>
        <fullName evidence="3">Uncharacterized protein</fullName>
    </submittedName>
</protein>
<feature type="region of interest" description="Disordered" evidence="1">
    <location>
        <begin position="15"/>
        <end position="39"/>
    </location>
</feature>